<organism evidence="2 3">
    <name type="scientific">Alteromonas salexigens</name>
    <dbReference type="NCBI Taxonomy" id="2982530"/>
    <lineage>
        <taxon>Bacteria</taxon>
        <taxon>Pseudomonadati</taxon>
        <taxon>Pseudomonadota</taxon>
        <taxon>Gammaproteobacteria</taxon>
        <taxon>Alteromonadales</taxon>
        <taxon>Alteromonadaceae</taxon>
        <taxon>Alteromonas/Salinimonas group</taxon>
        <taxon>Alteromonas</taxon>
    </lineage>
</organism>
<dbReference type="EMBL" id="JAOTJC010000013">
    <property type="protein sequence ID" value="MCU7555971.1"/>
    <property type="molecule type" value="Genomic_DNA"/>
</dbReference>
<comment type="caution">
    <text evidence="2">The sequence shown here is derived from an EMBL/GenBank/DDBJ whole genome shotgun (WGS) entry which is preliminary data.</text>
</comment>
<dbReference type="Proteomes" id="UP001209257">
    <property type="component" value="Unassembled WGS sequence"/>
</dbReference>
<dbReference type="SUPFAM" id="SSF55729">
    <property type="entry name" value="Acyl-CoA N-acyltransferases (Nat)"/>
    <property type="match status" value="1"/>
</dbReference>
<dbReference type="Pfam" id="PF13302">
    <property type="entry name" value="Acetyltransf_3"/>
    <property type="match status" value="1"/>
</dbReference>
<protein>
    <submittedName>
        <fullName evidence="2">GNAT family N-acetyltransferase</fullName>
    </submittedName>
</protein>
<accession>A0ABT2VUS2</accession>
<evidence type="ECO:0000313" key="3">
    <source>
        <dbReference type="Proteomes" id="UP001209257"/>
    </source>
</evidence>
<gene>
    <name evidence="2" type="ORF">OCL06_15380</name>
</gene>
<name>A0ABT2VUS2_9ALTE</name>
<dbReference type="PANTHER" id="PTHR43441:SF2">
    <property type="entry name" value="FAMILY ACETYLTRANSFERASE, PUTATIVE (AFU_ORTHOLOGUE AFUA_7G00850)-RELATED"/>
    <property type="match status" value="1"/>
</dbReference>
<reference evidence="3" key="1">
    <citation type="submission" date="2023-07" db="EMBL/GenBank/DDBJ databases">
        <title>Study on multiphase classification of strain Alteromonas salexigens isolated from the Yellow Sea.</title>
        <authorList>
            <person name="Sun L."/>
        </authorList>
    </citation>
    <scope>NUCLEOTIDE SEQUENCE [LARGE SCALE GENOMIC DNA]</scope>
    <source>
        <strain evidence="3">ASW11-19</strain>
    </source>
</reference>
<evidence type="ECO:0000259" key="1">
    <source>
        <dbReference type="PROSITE" id="PS51186"/>
    </source>
</evidence>
<dbReference type="InterPro" id="IPR000182">
    <property type="entry name" value="GNAT_dom"/>
</dbReference>
<dbReference type="PROSITE" id="PS51186">
    <property type="entry name" value="GNAT"/>
    <property type="match status" value="1"/>
</dbReference>
<dbReference type="Gene3D" id="3.40.630.30">
    <property type="match status" value="1"/>
</dbReference>
<dbReference type="RefSeq" id="WP_262996162.1">
    <property type="nucleotide sequence ID" value="NZ_JAOTJC010000013.1"/>
</dbReference>
<dbReference type="InterPro" id="IPR051908">
    <property type="entry name" value="Ribosomal_N-acetyltransferase"/>
</dbReference>
<dbReference type="PANTHER" id="PTHR43441">
    <property type="entry name" value="RIBOSOMAL-PROTEIN-SERINE ACETYLTRANSFERASE"/>
    <property type="match status" value="1"/>
</dbReference>
<dbReference type="InterPro" id="IPR016181">
    <property type="entry name" value="Acyl_CoA_acyltransferase"/>
</dbReference>
<proteinExistence type="predicted"/>
<evidence type="ECO:0000313" key="2">
    <source>
        <dbReference type="EMBL" id="MCU7555971.1"/>
    </source>
</evidence>
<keyword evidence="3" id="KW-1185">Reference proteome</keyword>
<feature type="domain" description="N-acetyltransferase" evidence="1">
    <location>
        <begin position="19"/>
        <end position="170"/>
    </location>
</feature>
<sequence length="170" mass="18601">MKTDDSPVAIERIGMKHAEVLCRAGQASAHHVKPWLGTSLCPVTPAATKHCIESLDASRHQNYGITYLLVQEDTCLGMGIINYIHPLHLTGNLGYWIRPDACGQGLAVALCKALLKLAFTQMGLNRLECFIEPANKASLRVAEKLGAEREGLCRKRIFGRDALLYSLTSA</sequence>